<feature type="domain" description="Gelsolin-like" evidence="15">
    <location>
        <begin position="1028"/>
        <end position="1100"/>
    </location>
</feature>
<dbReference type="InterPro" id="IPR036465">
    <property type="entry name" value="vWFA_dom_sf"/>
</dbReference>
<evidence type="ECO:0000259" key="15">
    <source>
        <dbReference type="Pfam" id="PF00626"/>
    </source>
</evidence>
<dbReference type="InterPro" id="IPR036180">
    <property type="entry name" value="Gelsolin-like_dom_sf"/>
</dbReference>
<feature type="compositionally biased region" description="Low complexity" evidence="14">
    <location>
        <begin position="320"/>
        <end position="343"/>
    </location>
</feature>
<dbReference type="SUPFAM" id="SSF82919">
    <property type="entry name" value="Zn-finger domain of Sec23/24"/>
    <property type="match status" value="1"/>
</dbReference>
<dbReference type="InterPro" id="IPR036174">
    <property type="entry name" value="Znf_Sec23_Sec24_sf"/>
</dbReference>
<evidence type="ECO:0000256" key="9">
    <source>
        <dbReference type="ARBA" id="ARBA00022892"/>
    </source>
</evidence>
<evidence type="ECO:0000259" key="16">
    <source>
        <dbReference type="Pfam" id="PF04810"/>
    </source>
</evidence>
<keyword evidence="12" id="KW-0472">Membrane</keyword>
<name>A0A8C4QFP4_EPTBU</name>
<dbReference type="Pfam" id="PF08033">
    <property type="entry name" value="Sec23_BS"/>
    <property type="match status" value="1"/>
</dbReference>
<sequence>MDKQAQRKRRRDGLRDTGDIATPVALTSEQQKPPMNGPQQRPATTSQVHFPLQSSQANTGHPPSGGNFPLYQQIPQPVNYAVSQPFLSCAPQIPTTFPSAVPSHTLHTALHATLPPAAVGSGGLDAARSSHDSRIDYSQGLNMLMRSEHEIAANTWGLQPHRTSAMVSEAHSMKATGQVVSNSFSTESKPVPLTTVSHPSMSSSHISKPLVAISSAPLAPLDLRPQGGAVTHHTGPGLATMNSRISQNVDGMTNPHKSLDKPMVSYPLVQQDGHSSQFYTESSNFGCSPQTSINSASPWPRPPSENLGTIVRQPPPSCQPAASYLPPTPLLSSYPPASTSTASGPPRGFTPISPGYGDHMSMDAAAAAAAHIHHPPPGNARHSVQQPPPMSGSGMSAAPPNHAYQPQQDSAMYLSGPVSTQPMPLKGAALGQGPSTPHGYPPPRPGFHNVASRNAQPSFDSNQLASSMMGLGIQQEKFQPVNLLQERNILPMTPLLPPKPNLHPELQKRNCRPDIFCCTLTSVPQTQTLLQKARLPLGLLLHPFKDVQHLPVITSSTIVRCRLCRTYINPFITFLQSQKWKCNLCYQINDIPDDFVFNPVTHSYGNPLERPEIQYSTIEFIAPAEYMVRPPQPAVYLFLFDVSFHAVATGYLSIVCQNIIDNLDSLPGDSRTRVGVMTYDGSLHFYNLQEGLTRPQMLVVTDTEDVFVPCPEGLLPNLQESKESGDSLGPATDFYKKLALDCSGQQVAVDLFLISDQHADLATLSGVCQFSAGSVHYYPALHVEHAPAGLQKLKADLQRYLTRKIGFEAIMKIRCSKGLSIHTFHGNFFVRSTDLLSLPNISPDAGFAVQLSIEDNLSDFPTVTFQTALLYTSSKGERRIRVHTLCLPVVTTVQDVHAGADPQAITCLLAKMAVDRTVSSSLSDARDALVNAAIDFLSASRTAGIGSGQSALFASYSLRLLPLYILALLKQPAIASASAQASLDSRVFAMCEIKLQPLAFLMPMIHPNLYRVDNFEGSLGEDGNLTSQPSILKLSAEKLSGDGIFLLDCGSVLYLWLSRNCNAGCLSNIFGVSNVSAIQPNTSSLPELQNPESERLRTFLGALRKDRPLYPLLHVIREIGPERVAFVRRLVEDRTESAMSYYEFLLHLQQQVCK</sequence>
<proteinExistence type="inferred from homology"/>
<keyword evidence="6" id="KW-0813">Transport</keyword>
<feature type="compositionally biased region" description="Basic residues" evidence="14">
    <location>
        <begin position="1"/>
        <end position="12"/>
    </location>
</feature>
<evidence type="ECO:0000256" key="5">
    <source>
        <dbReference type="ARBA" id="ARBA00008334"/>
    </source>
</evidence>
<dbReference type="Gene3D" id="2.60.40.1670">
    <property type="entry name" value="beta-sandwich domain of Sec23/24"/>
    <property type="match status" value="1"/>
</dbReference>
<dbReference type="SUPFAM" id="SSF82754">
    <property type="entry name" value="C-terminal, gelsolin-like domain of Sec23/24"/>
    <property type="match status" value="1"/>
</dbReference>
<dbReference type="InterPro" id="IPR006900">
    <property type="entry name" value="Sec23/24_helical_dom"/>
</dbReference>
<dbReference type="GO" id="GO:0005789">
    <property type="term" value="C:endoplasmic reticulum membrane"/>
    <property type="evidence" value="ECO:0007669"/>
    <property type="project" value="UniProtKB-SubCell"/>
</dbReference>
<evidence type="ECO:0000256" key="8">
    <source>
        <dbReference type="ARBA" id="ARBA00022824"/>
    </source>
</evidence>
<evidence type="ECO:0000256" key="12">
    <source>
        <dbReference type="ARBA" id="ARBA00023136"/>
    </source>
</evidence>
<dbReference type="InterPro" id="IPR012990">
    <property type="entry name" value="Beta-sandwich_Sec23_24"/>
</dbReference>
<evidence type="ECO:0000259" key="17">
    <source>
        <dbReference type="Pfam" id="PF04811"/>
    </source>
</evidence>
<keyword evidence="8" id="KW-0256">Endoplasmic reticulum</keyword>
<keyword evidence="10" id="KW-0653">Protein transport</keyword>
<dbReference type="GO" id="GO:0000139">
    <property type="term" value="C:Golgi membrane"/>
    <property type="evidence" value="ECO:0007669"/>
    <property type="project" value="UniProtKB-SubCell"/>
</dbReference>
<dbReference type="Gene3D" id="3.40.20.10">
    <property type="entry name" value="Severin"/>
    <property type="match status" value="1"/>
</dbReference>
<feature type="region of interest" description="Disordered" evidence="14">
    <location>
        <begin position="275"/>
        <end position="352"/>
    </location>
</feature>
<dbReference type="GO" id="GO:0070971">
    <property type="term" value="C:endoplasmic reticulum exit site"/>
    <property type="evidence" value="ECO:0007669"/>
    <property type="project" value="TreeGrafter"/>
</dbReference>
<keyword evidence="21" id="KW-1185">Reference proteome</keyword>
<evidence type="ECO:0000256" key="10">
    <source>
        <dbReference type="ARBA" id="ARBA00022927"/>
    </source>
</evidence>
<dbReference type="Pfam" id="PF04811">
    <property type="entry name" value="Sec23_trunk"/>
    <property type="match status" value="2"/>
</dbReference>
<evidence type="ECO:0000313" key="21">
    <source>
        <dbReference type="Proteomes" id="UP000694388"/>
    </source>
</evidence>
<dbReference type="SUPFAM" id="SSF81811">
    <property type="entry name" value="Helical domain of Sec23/24"/>
    <property type="match status" value="1"/>
</dbReference>
<dbReference type="Pfam" id="PF00626">
    <property type="entry name" value="Gelsolin"/>
    <property type="match status" value="1"/>
</dbReference>
<feature type="compositionally biased region" description="Polar residues" evidence="14">
    <location>
        <begin position="451"/>
        <end position="460"/>
    </location>
</feature>
<dbReference type="Gene3D" id="1.20.120.730">
    <property type="entry name" value="Sec23/Sec24 helical domain"/>
    <property type="match status" value="1"/>
</dbReference>
<dbReference type="GO" id="GO:0000149">
    <property type="term" value="F:SNARE binding"/>
    <property type="evidence" value="ECO:0007669"/>
    <property type="project" value="TreeGrafter"/>
</dbReference>
<dbReference type="SUPFAM" id="SSF53300">
    <property type="entry name" value="vWA-like"/>
    <property type="match status" value="1"/>
</dbReference>
<dbReference type="Pfam" id="PF04810">
    <property type="entry name" value="zf-Sec23_Sec24"/>
    <property type="match status" value="1"/>
</dbReference>
<reference evidence="20" key="1">
    <citation type="submission" date="2025-08" db="UniProtKB">
        <authorList>
            <consortium name="Ensembl"/>
        </authorList>
    </citation>
    <scope>IDENTIFICATION</scope>
</reference>
<feature type="region of interest" description="Disordered" evidence="14">
    <location>
        <begin position="367"/>
        <end position="460"/>
    </location>
</feature>
<keyword evidence="11" id="KW-0333">Golgi apparatus</keyword>
<dbReference type="Proteomes" id="UP000694388">
    <property type="component" value="Unplaced"/>
</dbReference>
<dbReference type="GO" id="GO:0030127">
    <property type="term" value="C:COPII vesicle coat"/>
    <property type="evidence" value="ECO:0007669"/>
    <property type="project" value="InterPro"/>
</dbReference>
<reference evidence="20" key="2">
    <citation type="submission" date="2025-09" db="UniProtKB">
        <authorList>
            <consortium name="Ensembl"/>
        </authorList>
    </citation>
    <scope>IDENTIFICATION</scope>
</reference>
<dbReference type="InterPro" id="IPR006896">
    <property type="entry name" value="Sec23/24_trunk_dom"/>
</dbReference>
<evidence type="ECO:0000256" key="7">
    <source>
        <dbReference type="ARBA" id="ARBA00022490"/>
    </source>
</evidence>
<evidence type="ECO:0000256" key="4">
    <source>
        <dbReference type="ARBA" id="ARBA00004514"/>
    </source>
</evidence>
<dbReference type="GO" id="GO:0005829">
    <property type="term" value="C:cytosol"/>
    <property type="evidence" value="ECO:0007669"/>
    <property type="project" value="UniProtKB-SubCell"/>
</dbReference>
<dbReference type="Gene3D" id="2.30.30.380">
    <property type="entry name" value="Zn-finger domain of Sec23/24"/>
    <property type="match status" value="1"/>
</dbReference>
<dbReference type="GO" id="GO:0006886">
    <property type="term" value="P:intracellular protein transport"/>
    <property type="evidence" value="ECO:0007669"/>
    <property type="project" value="InterPro"/>
</dbReference>
<evidence type="ECO:0000313" key="20">
    <source>
        <dbReference type="Ensembl" id="ENSEBUP00000013991.1"/>
    </source>
</evidence>
<dbReference type="InterPro" id="IPR006895">
    <property type="entry name" value="Znf_Sec23_Sec24"/>
</dbReference>
<feature type="region of interest" description="Disordered" evidence="14">
    <location>
        <begin position="1"/>
        <end position="70"/>
    </location>
</feature>
<dbReference type="InterPro" id="IPR007123">
    <property type="entry name" value="Gelsolin-like_dom"/>
</dbReference>
<dbReference type="GeneTree" id="ENSGT00950000182924"/>
<feature type="compositionally biased region" description="Polar residues" evidence="14">
    <location>
        <begin position="25"/>
        <end position="61"/>
    </location>
</feature>
<feature type="domain" description="Zinc finger Sec23/Sec24-type" evidence="16">
    <location>
        <begin position="558"/>
        <end position="594"/>
    </location>
</feature>
<feature type="domain" description="Sec23/Sec24 helical" evidence="18">
    <location>
        <begin position="901"/>
        <end position="1002"/>
    </location>
</feature>
<dbReference type="PANTHER" id="PTHR13803:SF39">
    <property type="entry name" value="SECRETORY 24AB, ISOFORM A"/>
    <property type="match status" value="1"/>
</dbReference>
<keyword evidence="9" id="KW-0931">ER-Golgi transport</keyword>
<evidence type="ECO:0000259" key="19">
    <source>
        <dbReference type="Pfam" id="PF08033"/>
    </source>
</evidence>
<dbReference type="InterPro" id="IPR050550">
    <property type="entry name" value="SEC23_SEC24_subfamily"/>
</dbReference>
<keyword evidence="7" id="KW-0963">Cytoplasm</keyword>
<evidence type="ECO:0000256" key="2">
    <source>
        <dbReference type="ARBA" id="ARBA00004394"/>
    </source>
</evidence>
<comment type="similarity">
    <text evidence="5">Belongs to the SEC23/SEC24 family. SEC24 subfamily.</text>
</comment>
<evidence type="ECO:0000256" key="13">
    <source>
        <dbReference type="ARBA" id="ARBA00023329"/>
    </source>
</evidence>
<dbReference type="OMA" id="IPRPEWN"/>
<feature type="compositionally biased region" description="Polar residues" evidence="14">
    <location>
        <begin position="275"/>
        <end position="297"/>
    </location>
</feature>
<dbReference type="FunFam" id="2.30.30.380:FF:000004">
    <property type="entry name" value="SEC24 homolog B, COPII coat complex component"/>
    <property type="match status" value="1"/>
</dbReference>
<evidence type="ECO:0000259" key="18">
    <source>
        <dbReference type="Pfam" id="PF04815"/>
    </source>
</evidence>
<dbReference type="InterPro" id="IPR029006">
    <property type="entry name" value="ADF-H/Gelsolin-like_dom_sf"/>
</dbReference>
<comment type="subcellular location">
    <subcellularLocation>
        <location evidence="4">Cytoplasm</location>
        <location evidence="4">Cytosol</location>
    </subcellularLocation>
    <subcellularLocation>
        <location evidence="1">Cytoplasmic vesicle</location>
        <location evidence="1">COPII-coated vesicle membrane</location>
        <topology evidence="1">Peripheral membrane protein</topology>
        <orientation evidence="1">Cytoplasmic side</orientation>
    </subcellularLocation>
    <subcellularLocation>
        <location evidence="3">Endoplasmic reticulum membrane</location>
        <topology evidence="3">Peripheral membrane protein</topology>
        <orientation evidence="3">Cytoplasmic side</orientation>
    </subcellularLocation>
    <subcellularLocation>
        <location evidence="2">Golgi apparatus membrane</location>
    </subcellularLocation>
</comment>
<dbReference type="Pfam" id="PF04815">
    <property type="entry name" value="Sec23_helical"/>
    <property type="match status" value="1"/>
</dbReference>
<feature type="domain" description="Sec23/Sec24 beta-sandwich" evidence="19">
    <location>
        <begin position="806"/>
        <end position="890"/>
    </location>
</feature>
<dbReference type="Ensembl" id="ENSEBUT00000014567.1">
    <property type="protein sequence ID" value="ENSEBUP00000013991.1"/>
    <property type="gene ID" value="ENSEBUG00000008820.1"/>
</dbReference>
<dbReference type="GO" id="GO:0090110">
    <property type="term" value="P:COPII-coated vesicle cargo loading"/>
    <property type="evidence" value="ECO:0007669"/>
    <property type="project" value="TreeGrafter"/>
</dbReference>
<accession>A0A8C4QFP4</accession>
<keyword evidence="13" id="KW-0968">Cytoplasmic vesicle</keyword>
<protein>
    <submittedName>
        <fullName evidence="20">Uncharacterized protein</fullName>
    </submittedName>
</protein>
<dbReference type="GO" id="GO:0008270">
    <property type="term" value="F:zinc ion binding"/>
    <property type="evidence" value="ECO:0007669"/>
    <property type="project" value="InterPro"/>
</dbReference>
<dbReference type="InterPro" id="IPR036175">
    <property type="entry name" value="Sec23/24_helical_dom_sf"/>
</dbReference>
<dbReference type="AlphaFoldDB" id="A0A8C4QFP4"/>
<evidence type="ECO:0000256" key="3">
    <source>
        <dbReference type="ARBA" id="ARBA00004397"/>
    </source>
</evidence>
<dbReference type="SUPFAM" id="SSF81995">
    <property type="entry name" value="beta-sandwich domain of Sec23/24"/>
    <property type="match status" value="1"/>
</dbReference>
<dbReference type="Gene3D" id="3.40.50.410">
    <property type="entry name" value="von Willebrand factor, type A domain"/>
    <property type="match status" value="1"/>
</dbReference>
<organism evidence="20 21">
    <name type="scientific">Eptatretus burgeri</name>
    <name type="common">Inshore hagfish</name>
    <dbReference type="NCBI Taxonomy" id="7764"/>
    <lineage>
        <taxon>Eukaryota</taxon>
        <taxon>Metazoa</taxon>
        <taxon>Chordata</taxon>
        <taxon>Craniata</taxon>
        <taxon>Vertebrata</taxon>
        <taxon>Cyclostomata</taxon>
        <taxon>Myxini</taxon>
        <taxon>Myxiniformes</taxon>
        <taxon>Myxinidae</taxon>
        <taxon>Eptatretinae</taxon>
        <taxon>Eptatretus</taxon>
    </lineage>
</organism>
<feature type="domain" description="Sec23/Sec24 trunk" evidence="17">
    <location>
        <begin position="728"/>
        <end position="801"/>
    </location>
</feature>
<dbReference type="PANTHER" id="PTHR13803">
    <property type="entry name" value="SEC24-RELATED PROTEIN"/>
    <property type="match status" value="1"/>
</dbReference>
<feature type="domain" description="Sec23/Sec24 trunk" evidence="17">
    <location>
        <begin position="631"/>
        <end position="723"/>
    </location>
</feature>
<evidence type="ECO:0000256" key="14">
    <source>
        <dbReference type="SAM" id="MobiDB-lite"/>
    </source>
</evidence>
<evidence type="ECO:0000256" key="6">
    <source>
        <dbReference type="ARBA" id="ARBA00022448"/>
    </source>
</evidence>
<evidence type="ECO:0000256" key="11">
    <source>
        <dbReference type="ARBA" id="ARBA00023034"/>
    </source>
</evidence>
<evidence type="ECO:0000256" key="1">
    <source>
        <dbReference type="ARBA" id="ARBA00004299"/>
    </source>
</evidence>